<evidence type="ECO:0000259" key="13">
    <source>
        <dbReference type="Pfam" id="PF00593"/>
    </source>
</evidence>
<feature type="domain" description="TonB-dependent receptor plug" evidence="14">
    <location>
        <begin position="45"/>
        <end position="154"/>
    </location>
</feature>
<dbReference type="SUPFAM" id="SSF56935">
    <property type="entry name" value="Porins"/>
    <property type="match status" value="1"/>
</dbReference>
<dbReference type="InterPro" id="IPR036942">
    <property type="entry name" value="Beta-barrel_TonB_sf"/>
</dbReference>
<evidence type="ECO:0000256" key="1">
    <source>
        <dbReference type="ARBA" id="ARBA00004571"/>
    </source>
</evidence>
<dbReference type="PANTHER" id="PTHR30442">
    <property type="entry name" value="IRON III DICITRATE TRANSPORT PROTEIN FECA"/>
    <property type="match status" value="1"/>
</dbReference>
<evidence type="ECO:0000256" key="9">
    <source>
        <dbReference type="PROSITE-ProRule" id="PRU01360"/>
    </source>
</evidence>
<dbReference type="PROSITE" id="PS01156">
    <property type="entry name" value="TONB_DEPENDENT_REC_2"/>
    <property type="match status" value="1"/>
</dbReference>
<dbReference type="InterPro" id="IPR037066">
    <property type="entry name" value="Plug_dom_sf"/>
</dbReference>
<evidence type="ECO:0000256" key="12">
    <source>
        <dbReference type="SAM" id="SignalP"/>
    </source>
</evidence>
<keyword evidence="16" id="KW-1185">Reference proteome</keyword>
<evidence type="ECO:0000256" key="8">
    <source>
        <dbReference type="ARBA" id="ARBA00023237"/>
    </source>
</evidence>
<evidence type="ECO:0000313" key="15">
    <source>
        <dbReference type="EMBL" id="CAH0992076.1"/>
    </source>
</evidence>
<comment type="similarity">
    <text evidence="9 11">Belongs to the TonB-dependent receptor family.</text>
</comment>
<sequence length="734" mass="79405">MQLRPLVLAIAMVSSASAMAEAETTKKDQYYLEEVTIIGSKSNAQTAAGSATVLDSEDLAVFNFTDINQVLADVPGVYAAAEEGFGLRPNIGIRGSGTERSGKVTMMEDGVLVAPAPYSNPEAYYFPTTSRMSGVEVLKGAPLLAYGPATVGGAINFVSTPIPSEELAGSIKAEYGEYNSHRLLGNIGGSGDVYGWLIEGQQYGSDGFHDIDNSSNDTGFDKQDVMAKFRLNTPSDFGGMYQQLDFKLQYGEESSDQSYTGTTDADFDADPDRRYGLTAEDQMNNDRTAASINYLISVNDSLDVKALAYYAKYQRDWFKLNKINGGSIGGVIDDANNGDQGAQDILDGSAEADLRIKHNNREYTSQGIQLAADYRFNTSSISHQLNTGVRLHSDEMDRYQPEEDWYQDADGNLSYVGEHDNGEISGSNNRIETGDAISFWAVDTIAVNDKLNVTLALRYEDAETERKEYGDNNRDVLAKTRNNSVQEWLPGAAFTYQVNDAVQLLAGVHKGMALPSGGAKDGTDPELSMNYEFGGRYNSGDLSGELIGFYSDYENTVQNCSDANPCDSGATTGSYSLGESEVQGVEAVLAYNGLAAGGLTFPLSATYTYTDAEITTTADGGEYTKGDQIKYIPENQFALTAGVVANRWSSHLRANYVSSSCTETGCNQMADDTFSKTDDLFVIDFVARLDVAANTSTYVKVDNILDEQAIVSRSPYGARGNKPRTALVGVDFTF</sequence>
<comment type="subcellular location">
    <subcellularLocation>
        <location evidence="1 9">Cell outer membrane</location>
        <topology evidence="1 9">Multi-pass membrane protein</topology>
    </subcellularLocation>
</comment>
<name>A0ABM9AFT5_9GAMM</name>
<evidence type="ECO:0000256" key="10">
    <source>
        <dbReference type="PROSITE-ProRule" id="PRU10144"/>
    </source>
</evidence>
<dbReference type="Proteomes" id="UP000838100">
    <property type="component" value="Unassembled WGS sequence"/>
</dbReference>
<evidence type="ECO:0000259" key="14">
    <source>
        <dbReference type="Pfam" id="PF07715"/>
    </source>
</evidence>
<dbReference type="InterPro" id="IPR012910">
    <property type="entry name" value="Plug_dom"/>
</dbReference>
<evidence type="ECO:0000256" key="3">
    <source>
        <dbReference type="ARBA" id="ARBA00022452"/>
    </source>
</evidence>
<feature type="signal peptide" evidence="12">
    <location>
        <begin position="1"/>
        <end position="20"/>
    </location>
</feature>
<dbReference type="PROSITE" id="PS52016">
    <property type="entry name" value="TONB_DEPENDENT_REC_3"/>
    <property type="match status" value="1"/>
</dbReference>
<keyword evidence="4 9" id="KW-0812">Transmembrane</keyword>
<dbReference type="PANTHER" id="PTHR30442:SF0">
    <property type="entry name" value="FE(3+) DICITRATE TRANSPORT PROTEIN FECA"/>
    <property type="match status" value="1"/>
</dbReference>
<organism evidence="15 16">
    <name type="scientific">Sinobacterium norvegicum</name>
    <dbReference type="NCBI Taxonomy" id="1641715"/>
    <lineage>
        <taxon>Bacteria</taxon>
        <taxon>Pseudomonadati</taxon>
        <taxon>Pseudomonadota</taxon>
        <taxon>Gammaproteobacteria</taxon>
        <taxon>Cellvibrionales</taxon>
        <taxon>Spongiibacteraceae</taxon>
        <taxon>Sinobacterium</taxon>
    </lineage>
</organism>
<proteinExistence type="inferred from homology"/>
<feature type="domain" description="TonB-dependent receptor-like beta-barrel" evidence="13">
    <location>
        <begin position="241"/>
        <end position="704"/>
    </location>
</feature>
<dbReference type="InterPro" id="IPR010917">
    <property type="entry name" value="TonB_rcpt_CS"/>
</dbReference>
<keyword evidence="3 9" id="KW-1134">Transmembrane beta strand</keyword>
<evidence type="ECO:0000256" key="4">
    <source>
        <dbReference type="ARBA" id="ARBA00022692"/>
    </source>
</evidence>
<dbReference type="RefSeq" id="WP_237444772.1">
    <property type="nucleotide sequence ID" value="NZ_CAKLPX010000002.1"/>
</dbReference>
<evidence type="ECO:0000313" key="16">
    <source>
        <dbReference type="Proteomes" id="UP000838100"/>
    </source>
</evidence>
<protein>
    <submittedName>
        <fullName evidence="15">Fe(3+) dicitrate transport protein FecA</fullName>
    </submittedName>
</protein>
<evidence type="ECO:0000256" key="5">
    <source>
        <dbReference type="ARBA" id="ARBA00022729"/>
    </source>
</evidence>
<feature type="chain" id="PRO_5046457836" evidence="12">
    <location>
        <begin position="21"/>
        <end position="734"/>
    </location>
</feature>
<keyword evidence="8 9" id="KW-0998">Cell outer membrane</keyword>
<dbReference type="Pfam" id="PF00593">
    <property type="entry name" value="TonB_dep_Rec_b-barrel"/>
    <property type="match status" value="1"/>
</dbReference>
<reference evidence="15" key="1">
    <citation type="submission" date="2021-12" db="EMBL/GenBank/DDBJ databases">
        <authorList>
            <person name="Rodrigo-Torres L."/>
            <person name="Arahal R. D."/>
            <person name="Lucena T."/>
        </authorList>
    </citation>
    <scope>NUCLEOTIDE SEQUENCE</scope>
    <source>
        <strain evidence="15">CECT 8267</strain>
    </source>
</reference>
<evidence type="ECO:0000256" key="6">
    <source>
        <dbReference type="ARBA" id="ARBA00023077"/>
    </source>
</evidence>
<evidence type="ECO:0000256" key="2">
    <source>
        <dbReference type="ARBA" id="ARBA00022448"/>
    </source>
</evidence>
<accession>A0ABM9AFT5</accession>
<dbReference type="Gene3D" id="2.170.130.10">
    <property type="entry name" value="TonB-dependent receptor, plug domain"/>
    <property type="match status" value="1"/>
</dbReference>
<dbReference type="InterPro" id="IPR000531">
    <property type="entry name" value="Beta-barrel_TonB"/>
</dbReference>
<keyword evidence="5 12" id="KW-0732">Signal</keyword>
<keyword evidence="6 11" id="KW-0798">TonB box</keyword>
<dbReference type="Gene3D" id="2.40.170.20">
    <property type="entry name" value="TonB-dependent receptor, beta-barrel domain"/>
    <property type="match status" value="1"/>
</dbReference>
<dbReference type="EMBL" id="CAKLPX010000002">
    <property type="protein sequence ID" value="CAH0992076.1"/>
    <property type="molecule type" value="Genomic_DNA"/>
</dbReference>
<feature type="short sequence motif" description="TonB C-terminal box" evidence="10">
    <location>
        <begin position="717"/>
        <end position="734"/>
    </location>
</feature>
<comment type="caution">
    <text evidence="15">The sequence shown here is derived from an EMBL/GenBank/DDBJ whole genome shotgun (WGS) entry which is preliminary data.</text>
</comment>
<evidence type="ECO:0000256" key="7">
    <source>
        <dbReference type="ARBA" id="ARBA00023136"/>
    </source>
</evidence>
<dbReference type="InterPro" id="IPR039426">
    <property type="entry name" value="TonB-dep_rcpt-like"/>
</dbReference>
<evidence type="ECO:0000256" key="11">
    <source>
        <dbReference type="RuleBase" id="RU003357"/>
    </source>
</evidence>
<keyword evidence="2 9" id="KW-0813">Transport</keyword>
<keyword evidence="7 9" id="KW-0472">Membrane</keyword>
<dbReference type="Pfam" id="PF07715">
    <property type="entry name" value="Plug"/>
    <property type="match status" value="1"/>
</dbReference>
<gene>
    <name evidence="15" type="primary">fecA</name>
    <name evidence="15" type="ORF">SIN8267_02191</name>
</gene>